<protein>
    <recommendedName>
        <fullName evidence="1">GP-PDE domain-containing protein</fullName>
    </recommendedName>
</protein>
<evidence type="ECO:0000313" key="2">
    <source>
        <dbReference type="EMBL" id="OGD89826.1"/>
    </source>
</evidence>
<dbReference type="Proteomes" id="UP000177124">
    <property type="component" value="Unassembled WGS sequence"/>
</dbReference>
<dbReference type="SUPFAM" id="SSF51695">
    <property type="entry name" value="PLC-like phosphodiesterases"/>
    <property type="match status" value="1"/>
</dbReference>
<name>A0A1F5GDB7_9BACT</name>
<dbReference type="InterPro" id="IPR030395">
    <property type="entry name" value="GP_PDE_dom"/>
</dbReference>
<evidence type="ECO:0000313" key="3">
    <source>
        <dbReference type="Proteomes" id="UP000177124"/>
    </source>
</evidence>
<sequence>MNERFIEWLLTEKFFGRRKIIRTPAKVAAAYGIGYGVSEASKIIIPTGEKFGDFEDIDKKTKGRLLQFSPITIAHTGGNSANHLEMSKLAGVDFVEADIRLYRGKLSVTHGDNLPPPVIDYGIRFLGLGKSVPLVAEIIEHSANNHQRLFLDLKEESPNSTDHVVKTVNKFGLSERTAYTGKWAALDRISHKTKKNGSLFYSIDNEEQLFSFMDEQTARQAQGVSLNFTLAREDVVKDLRTHGVINVFVYGADYSYEIISALEADADAIITGNLGALELWKKPSRDYFFA</sequence>
<dbReference type="GO" id="GO:0006629">
    <property type="term" value="P:lipid metabolic process"/>
    <property type="evidence" value="ECO:0007669"/>
    <property type="project" value="InterPro"/>
</dbReference>
<dbReference type="Pfam" id="PF03009">
    <property type="entry name" value="GDPD"/>
    <property type="match status" value="1"/>
</dbReference>
<dbReference type="InterPro" id="IPR017946">
    <property type="entry name" value="PLC-like_Pdiesterase_TIM-brl"/>
</dbReference>
<accession>A0A1F5GDB7</accession>
<dbReference type="AlphaFoldDB" id="A0A1F5GDB7"/>
<organism evidence="2 3">
    <name type="scientific">Candidatus Curtissbacteria bacterium RIFCSPHIGHO2_02_FULL_42_15</name>
    <dbReference type="NCBI Taxonomy" id="1797716"/>
    <lineage>
        <taxon>Bacteria</taxon>
        <taxon>Candidatus Curtissiibacteriota</taxon>
    </lineage>
</organism>
<proteinExistence type="predicted"/>
<gene>
    <name evidence="2" type="ORF">A3D07_03160</name>
</gene>
<dbReference type="GO" id="GO:0008081">
    <property type="term" value="F:phosphoric diester hydrolase activity"/>
    <property type="evidence" value="ECO:0007669"/>
    <property type="project" value="InterPro"/>
</dbReference>
<dbReference type="Gene3D" id="3.20.20.190">
    <property type="entry name" value="Phosphatidylinositol (PI) phosphodiesterase"/>
    <property type="match status" value="1"/>
</dbReference>
<dbReference type="EMBL" id="MFBF01000062">
    <property type="protein sequence ID" value="OGD89826.1"/>
    <property type="molecule type" value="Genomic_DNA"/>
</dbReference>
<reference evidence="2 3" key="1">
    <citation type="journal article" date="2016" name="Nat. Commun.">
        <title>Thousands of microbial genomes shed light on interconnected biogeochemical processes in an aquifer system.</title>
        <authorList>
            <person name="Anantharaman K."/>
            <person name="Brown C.T."/>
            <person name="Hug L.A."/>
            <person name="Sharon I."/>
            <person name="Castelle C.J."/>
            <person name="Probst A.J."/>
            <person name="Thomas B.C."/>
            <person name="Singh A."/>
            <person name="Wilkins M.J."/>
            <person name="Karaoz U."/>
            <person name="Brodie E.L."/>
            <person name="Williams K.H."/>
            <person name="Hubbard S.S."/>
            <person name="Banfield J.F."/>
        </authorList>
    </citation>
    <scope>NUCLEOTIDE SEQUENCE [LARGE SCALE GENOMIC DNA]</scope>
</reference>
<comment type="caution">
    <text evidence="2">The sequence shown here is derived from an EMBL/GenBank/DDBJ whole genome shotgun (WGS) entry which is preliminary data.</text>
</comment>
<feature type="domain" description="GP-PDE" evidence="1">
    <location>
        <begin position="159"/>
        <end position="273"/>
    </location>
</feature>
<evidence type="ECO:0000259" key="1">
    <source>
        <dbReference type="Pfam" id="PF03009"/>
    </source>
</evidence>